<dbReference type="GO" id="GO:0009279">
    <property type="term" value="C:cell outer membrane"/>
    <property type="evidence" value="ECO:0007669"/>
    <property type="project" value="UniProtKB-SubCell"/>
</dbReference>
<protein>
    <submittedName>
        <fullName evidence="8">Uncharacterized protein</fullName>
    </submittedName>
</protein>
<feature type="non-terminal residue" evidence="8">
    <location>
        <position position="1"/>
    </location>
</feature>
<keyword evidence="3" id="KW-1134">Transmembrane beta strand</keyword>
<evidence type="ECO:0000313" key="8">
    <source>
        <dbReference type="EMBL" id="RCI68765.1"/>
    </source>
</evidence>
<dbReference type="Pfam" id="PF03349">
    <property type="entry name" value="Toluene_X"/>
    <property type="match status" value="1"/>
</dbReference>
<dbReference type="SUPFAM" id="SSF56935">
    <property type="entry name" value="Porins"/>
    <property type="match status" value="1"/>
</dbReference>
<reference evidence="8 9" key="1">
    <citation type="submission" date="2018-07" db="EMBL/GenBank/DDBJ databases">
        <title>Mechanisms of high-level aminoglycoside resistance among Gram-negative pathogens in Brazil.</title>
        <authorList>
            <person name="Ballaben A.S."/>
            <person name="Darini A.L.C."/>
            <person name="Doi Y."/>
        </authorList>
    </citation>
    <scope>NUCLEOTIDE SEQUENCE [LARGE SCALE GENOMIC DNA]</scope>
    <source>
        <strain evidence="8 9">B2-305</strain>
    </source>
</reference>
<evidence type="ECO:0000256" key="4">
    <source>
        <dbReference type="ARBA" id="ARBA00022692"/>
    </source>
</evidence>
<comment type="subcellular location">
    <subcellularLocation>
        <location evidence="1">Cell outer membrane</location>
        <topology evidence="1">Multi-pass membrane protein</topology>
    </subcellularLocation>
</comment>
<evidence type="ECO:0000313" key="9">
    <source>
        <dbReference type="Proteomes" id="UP000253594"/>
    </source>
</evidence>
<accession>A0A367LV22</accession>
<evidence type="ECO:0000256" key="3">
    <source>
        <dbReference type="ARBA" id="ARBA00022452"/>
    </source>
</evidence>
<proteinExistence type="inferred from homology"/>
<name>A0A367LV22_PSEAI</name>
<keyword evidence="5" id="KW-0732">Signal</keyword>
<organism evidence="8 9">
    <name type="scientific">Pseudomonas aeruginosa</name>
    <dbReference type="NCBI Taxonomy" id="287"/>
    <lineage>
        <taxon>Bacteria</taxon>
        <taxon>Pseudomonadati</taxon>
        <taxon>Pseudomonadota</taxon>
        <taxon>Gammaproteobacteria</taxon>
        <taxon>Pseudomonadales</taxon>
        <taxon>Pseudomonadaceae</taxon>
        <taxon>Pseudomonas</taxon>
    </lineage>
</organism>
<gene>
    <name evidence="8" type="ORF">DT376_42415</name>
</gene>
<dbReference type="Proteomes" id="UP000253594">
    <property type="component" value="Unassembled WGS sequence"/>
</dbReference>
<dbReference type="PANTHER" id="PTHR35093">
    <property type="entry name" value="OUTER MEMBRANE PROTEIN NMB0088-RELATED"/>
    <property type="match status" value="1"/>
</dbReference>
<evidence type="ECO:0000256" key="5">
    <source>
        <dbReference type="ARBA" id="ARBA00022729"/>
    </source>
</evidence>
<evidence type="ECO:0000256" key="1">
    <source>
        <dbReference type="ARBA" id="ARBA00004571"/>
    </source>
</evidence>
<sequence length="102" mass="10977">YENGFMGSSHGSYSKVQVITVQPTIAWKINDKVSVGFGPTFNRIDGQLKNTLATNGLLGSNGDTKINIKGDDTAIGYNVGVMVDPVSDTHRRAHETPERRGG</sequence>
<dbReference type="GO" id="GO:0015483">
    <property type="term" value="F:long-chain fatty acid transporting porin activity"/>
    <property type="evidence" value="ECO:0007669"/>
    <property type="project" value="TreeGrafter"/>
</dbReference>
<dbReference type="AlphaFoldDB" id="A0A367LV22"/>
<dbReference type="PANTHER" id="PTHR35093:SF8">
    <property type="entry name" value="OUTER MEMBRANE PROTEIN NMB0088-RELATED"/>
    <property type="match status" value="1"/>
</dbReference>
<keyword evidence="6" id="KW-0472">Membrane</keyword>
<dbReference type="Gene3D" id="2.40.160.60">
    <property type="entry name" value="Outer membrane protein transport protein (OMPP1/FadL/TodX)"/>
    <property type="match status" value="1"/>
</dbReference>
<evidence type="ECO:0000256" key="2">
    <source>
        <dbReference type="ARBA" id="ARBA00008163"/>
    </source>
</evidence>
<evidence type="ECO:0000256" key="6">
    <source>
        <dbReference type="ARBA" id="ARBA00023136"/>
    </source>
</evidence>
<comment type="similarity">
    <text evidence="2">Belongs to the OmpP1/FadL family.</text>
</comment>
<keyword evidence="7" id="KW-0998">Cell outer membrane</keyword>
<evidence type="ECO:0000256" key="7">
    <source>
        <dbReference type="ARBA" id="ARBA00023237"/>
    </source>
</evidence>
<dbReference type="InterPro" id="IPR005017">
    <property type="entry name" value="OMPP1/FadL/TodX"/>
</dbReference>
<feature type="non-terminal residue" evidence="8">
    <location>
        <position position="102"/>
    </location>
</feature>
<dbReference type="EMBL" id="QORE01003566">
    <property type="protein sequence ID" value="RCI68765.1"/>
    <property type="molecule type" value="Genomic_DNA"/>
</dbReference>
<keyword evidence="4" id="KW-0812">Transmembrane</keyword>
<comment type="caution">
    <text evidence="8">The sequence shown here is derived from an EMBL/GenBank/DDBJ whole genome shotgun (WGS) entry which is preliminary data.</text>
</comment>